<protein>
    <recommendedName>
        <fullName evidence="5">GnRH-like tetrapeptide</fullName>
    </recommendedName>
</protein>
<dbReference type="GeneID" id="580381"/>
<dbReference type="RefSeq" id="XP_030855725.1">
    <property type="nucleotide sequence ID" value="XM_030999865.1"/>
</dbReference>
<evidence type="ECO:0000256" key="1">
    <source>
        <dbReference type="SAM" id="MobiDB-lite"/>
    </source>
</evidence>
<organism evidence="3 4">
    <name type="scientific">Strongylocentrotus purpuratus</name>
    <name type="common">Purple sea urchin</name>
    <dbReference type="NCBI Taxonomy" id="7668"/>
    <lineage>
        <taxon>Eukaryota</taxon>
        <taxon>Metazoa</taxon>
        <taxon>Echinodermata</taxon>
        <taxon>Eleutherozoa</taxon>
        <taxon>Echinozoa</taxon>
        <taxon>Echinoidea</taxon>
        <taxon>Euechinoidea</taxon>
        <taxon>Echinacea</taxon>
        <taxon>Camarodonta</taxon>
        <taxon>Echinidea</taxon>
        <taxon>Strongylocentrotidae</taxon>
        <taxon>Strongylocentrotus</taxon>
    </lineage>
</organism>
<evidence type="ECO:0000313" key="4">
    <source>
        <dbReference type="Proteomes" id="UP000007110"/>
    </source>
</evidence>
<evidence type="ECO:0000313" key="3">
    <source>
        <dbReference type="EnsemblMetazoa" id="XP_030855725"/>
    </source>
</evidence>
<keyword evidence="2" id="KW-1133">Transmembrane helix</keyword>
<evidence type="ECO:0000256" key="2">
    <source>
        <dbReference type="SAM" id="Phobius"/>
    </source>
</evidence>
<feature type="region of interest" description="Disordered" evidence="1">
    <location>
        <begin position="65"/>
        <end position="223"/>
    </location>
</feature>
<feature type="transmembrane region" description="Helical" evidence="2">
    <location>
        <begin position="7"/>
        <end position="28"/>
    </location>
</feature>
<sequence>MKGTVGLYMWACILGYVTWGGAALPTILGKELVLSENDGPEIADWVQGKEIPLRNQYWGDVAEEEEEEELGMLSPDSEKRQYPGGKRQYPGGKRQYPGGKRQYPGGKRQFPAGKRQFVGGELIPSPELRQWPGGKRQWPGGKRQWPGGKRQYPGGKRQYPGGKRQWPEVKRQYPGGKRSEDDQDLLPMEIRQYPGGKRQWPGGKRQYPGGKRQYPGGKRQFPGGKRQFVGGEALEQESNINKRFAPEDDTMDFFRLSQLYDTNDNIVADEGELALEDLLDDIMVDTRPEFEDPRDLLLGNVDQEDVLALDLSALLGDRNPNNGW</sequence>
<reference evidence="3" key="2">
    <citation type="submission" date="2021-01" db="UniProtKB">
        <authorList>
            <consortium name="EnsemblMetazoa"/>
        </authorList>
    </citation>
    <scope>IDENTIFICATION</scope>
</reference>
<accession>A0A7M7PSC3</accession>
<keyword evidence="2" id="KW-0812">Transmembrane</keyword>
<dbReference type="OMA" id="YPAGKRQ"/>
<keyword evidence="2" id="KW-0472">Membrane</keyword>
<dbReference type="AlphaFoldDB" id="A0A7M7PSC3"/>
<dbReference type="OrthoDB" id="10310943at2759"/>
<reference evidence="4" key="1">
    <citation type="submission" date="2015-02" db="EMBL/GenBank/DDBJ databases">
        <title>Genome sequencing for Strongylocentrotus purpuratus.</title>
        <authorList>
            <person name="Murali S."/>
            <person name="Liu Y."/>
            <person name="Vee V."/>
            <person name="English A."/>
            <person name="Wang M."/>
            <person name="Skinner E."/>
            <person name="Han Y."/>
            <person name="Muzny D.M."/>
            <person name="Worley K.C."/>
            <person name="Gibbs R.A."/>
        </authorList>
    </citation>
    <scope>NUCLEOTIDE SEQUENCE</scope>
</reference>
<name>A0A7M7PSC3_STRPU</name>
<evidence type="ECO:0008006" key="5">
    <source>
        <dbReference type="Google" id="ProtNLM"/>
    </source>
</evidence>
<dbReference type="InParanoid" id="A0A7M7PSC3"/>
<keyword evidence="4" id="KW-1185">Reference proteome</keyword>
<dbReference type="Proteomes" id="UP000007110">
    <property type="component" value="Unassembled WGS sequence"/>
</dbReference>
<proteinExistence type="predicted"/>
<dbReference type="EnsemblMetazoa" id="XM_030999865">
    <property type="protein sequence ID" value="XP_030855725"/>
    <property type="gene ID" value="LOC580381"/>
</dbReference>